<gene>
    <name evidence="1" type="ORF">Nepgr_011624</name>
</gene>
<dbReference type="Proteomes" id="UP001279734">
    <property type="component" value="Unassembled WGS sequence"/>
</dbReference>
<protein>
    <submittedName>
        <fullName evidence="1">Uncharacterized protein</fullName>
    </submittedName>
</protein>
<dbReference type="AlphaFoldDB" id="A0AAD3SEI1"/>
<reference evidence="1" key="1">
    <citation type="submission" date="2023-05" db="EMBL/GenBank/DDBJ databases">
        <title>Nepenthes gracilis genome sequencing.</title>
        <authorList>
            <person name="Fukushima K."/>
        </authorList>
    </citation>
    <scope>NUCLEOTIDE SEQUENCE</scope>
    <source>
        <strain evidence="1">SING2019-196</strain>
    </source>
</reference>
<proteinExistence type="predicted"/>
<organism evidence="1 2">
    <name type="scientific">Nepenthes gracilis</name>
    <name type="common">Slender pitcher plant</name>
    <dbReference type="NCBI Taxonomy" id="150966"/>
    <lineage>
        <taxon>Eukaryota</taxon>
        <taxon>Viridiplantae</taxon>
        <taxon>Streptophyta</taxon>
        <taxon>Embryophyta</taxon>
        <taxon>Tracheophyta</taxon>
        <taxon>Spermatophyta</taxon>
        <taxon>Magnoliopsida</taxon>
        <taxon>eudicotyledons</taxon>
        <taxon>Gunneridae</taxon>
        <taxon>Pentapetalae</taxon>
        <taxon>Caryophyllales</taxon>
        <taxon>Nepenthaceae</taxon>
        <taxon>Nepenthes</taxon>
    </lineage>
</organism>
<evidence type="ECO:0000313" key="1">
    <source>
        <dbReference type="EMBL" id="GMH09783.1"/>
    </source>
</evidence>
<accession>A0AAD3SEI1</accession>
<keyword evidence="2" id="KW-1185">Reference proteome</keyword>
<comment type="caution">
    <text evidence="1">The sequence shown here is derived from an EMBL/GenBank/DDBJ whole genome shotgun (WGS) entry which is preliminary data.</text>
</comment>
<evidence type="ECO:0000313" key="2">
    <source>
        <dbReference type="Proteomes" id="UP001279734"/>
    </source>
</evidence>
<name>A0AAD3SEI1_NEPGR</name>
<sequence>MTRRLTSEEVGLALEFELWDGIRLCRKIASLVLPGVFEGVFHPGNARASESSRLRNFLEEEGPSDP</sequence>
<dbReference type="EMBL" id="BSYO01000009">
    <property type="protein sequence ID" value="GMH09783.1"/>
    <property type="molecule type" value="Genomic_DNA"/>
</dbReference>